<gene>
    <name evidence="2" type="ORF">GCM10017559_30510</name>
</gene>
<sequence length="141" mass="15705">MSSDDTRSTVEELMRRMTEGDHDRTAELFAEPVDWLLSWPDEGHPEVPWIRPRSGRTDVADHFRSLEAHHVPELNGTSVSHILVDGADAVVLGEIVQTVRSTGVAYTSPFALRLTVTDGLITRYHIYEDSLAVARALSARP</sequence>
<comment type="caution">
    <text evidence="2">The sequence shown here is derived from an EMBL/GenBank/DDBJ whole genome shotgun (WGS) entry which is preliminary data.</text>
</comment>
<keyword evidence="3" id="KW-1185">Reference proteome</keyword>
<dbReference type="EMBL" id="BAAAWD010000007">
    <property type="protein sequence ID" value="GAA3006532.1"/>
    <property type="molecule type" value="Genomic_DNA"/>
</dbReference>
<dbReference type="InterPro" id="IPR032710">
    <property type="entry name" value="NTF2-like_dom_sf"/>
</dbReference>
<dbReference type="SUPFAM" id="SSF54427">
    <property type="entry name" value="NTF2-like"/>
    <property type="match status" value="1"/>
</dbReference>
<evidence type="ECO:0000313" key="2">
    <source>
        <dbReference type="EMBL" id="GAA3006532.1"/>
    </source>
</evidence>
<proteinExistence type="predicted"/>
<accession>A0ABN3Y0Z5</accession>
<dbReference type="Proteomes" id="UP001499930">
    <property type="component" value="Unassembled WGS sequence"/>
</dbReference>
<dbReference type="Gene3D" id="3.10.450.50">
    <property type="match status" value="1"/>
</dbReference>
<name>A0ABN3Y0Z5_9ACTN</name>
<organism evidence="2 3">
    <name type="scientific">Streptosporangium longisporum</name>
    <dbReference type="NCBI Taxonomy" id="46187"/>
    <lineage>
        <taxon>Bacteria</taxon>
        <taxon>Bacillati</taxon>
        <taxon>Actinomycetota</taxon>
        <taxon>Actinomycetes</taxon>
        <taxon>Streptosporangiales</taxon>
        <taxon>Streptosporangiaceae</taxon>
        <taxon>Streptosporangium</taxon>
    </lineage>
</organism>
<protein>
    <submittedName>
        <fullName evidence="2">Nuclear transport factor 2 family protein</fullName>
    </submittedName>
</protein>
<dbReference type="InterPro" id="IPR037401">
    <property type="entry name" value="SnoaL-like"/>
</dbReference>
<dbReference type="RefSeq" id="WP_344894634.1">
    <property type="nucleotide sequence ID" value="NZ_BAAAWD010000007.1"/>
</dbReference>
<evidence type="ECO:0000259" key="1">
    <source>
        <dbReference type="Pfam" id="PF12680"/>
    </source>
</evidence>
<evidence type="ECO:0000313" key="3">
    <source>
        <dbReference type="Proteomes" id="UP001499930"/>
    </source>
</evidence>
<dbReference type="Pfam" id="PF12680">
    <property type="entry name" value="SnoaL_2"/>
    <property type="match status" value="1"/>
</dbReference>
<reference evidence="2 3" key="1">
    <citation type="journal article" date="2019" name="Int. J. Syst. Evol. Microbiol.">
        <title>The Global Catalogue of Microorganisms (GCM) 10K type strain sequencing project: providing services to taxonomists for standard genome sequencing and annotation.</title>
        <authorList>
            <consortium name="The Broad Institute Genomics Platform"/>
            <consortium name="The Broad Institute Genome Sequencing Center for Infectious Disease"/>
            <person name="Wu L."/>
            <person name="Ma J."/>
        </authorList>
    </citation>
    <scope>NUCLEOTIDE SEQUENCE [LARGE SCALE GENOMIC DNA]</scope>
    <source>
        <strain evidence="2 3">JCM 3106</strain>
    </source>
</reference>
<feature type="domain" description="SnoaL-like" evidence="1">
    <location>
        <begin position="10"/>
        <end position="124"/>
    </location>
</feature>